<protein>
    <recommendedName>
        <fullName evidence="2">Secretion system C-terminal sorting domain-containing protein</fullName>
    </recommendedName>
</protein>
<sequence length="544" mass="61198">MKKLLFFLLLLPLLSKAQVNILPQTGVQNILVNTFQEIGGAYYFLSCDTSVAAKDIFKNHPRQFLLNKVDKYNNTVTSATIAMGDSLQVDSLISLSSYNIYCLMKKSPDNHIYLFYQKYIKQDFSLPAYRQWKIGIYCTVFDTLMHRIVSDKRLVLADGYEQMYQPTPTALCFAGKNPVLGYNLFDTLQYTNVTLAKYIKLDEQANILAHDTLGIKTVAALPGQHYVTNICAVGDRISVWGESFLSADPWEYSIMVFDTTLFMIDTFRSGEWNGLTNKFSYWEGFTNSILLPTGTLIQGHCAYPSPQVNYGGTLQSAITRGHLNHPFQIEKYLLVAGKDSLDWNHGAPGPPYETVVYNTVDGNLYYANSTHSELMGNYCPYGPSVKNYVQVICADTNLNLKWTRYIHADSSACALVDHVVAGDGRPGVVVCGSNHYMPYNGQTDQFAYYIDSSGSLSVPNTPNTFIRDRFRIYPNPAISKIFVDDVFDNLKCATVYAMDGRVVINQSLAAGKNEMNIMTLPPGLYLIRLMSKDDEVYQTKFIKE</sequence>
<dbReference type="InterPro" id="IPR026444">
    <property type="entry name" value="Secre_tail"/>
</dbReference>
<feature type="domain" description="Secretion system C-terminal sorting" evidence="2">
    <location>
        <begin position="472"/>
        <end position="542"/>
    </location>
</feature>
<accession>A0A2W2BZA0</accession>
<dbReference type="Proteomes" id="UP000248745">
    <property type="component" value="Unassembled WGS sequence"/>
</dbReference>
<dbReference type="OrthoDB" id="9776255at2"/>
<keyword evidence="4" id="KW-1185">Reference proteome</keyword>
<evidence type="ECO:0000313" key="4">
    <source>
        <dbReference type="Proteomes" id="UP000248745"/>
    </source>
</evidence>
<proteinExistence type="predicted"/>
<evidence type="ECO:0000256" key="1">
    <source>
        <dbReference type="SAM" id="SignalP"/>
    </source>
</evidence>
<comment type="caution">
    <text evidence="3">The sequence shown here is derived from an EMBL/GenBank/DDBJ whole genome shotgun (WGS) entry which is preliminary data.</text>
</comment>
<evidence type="ECO:0000259" key="2">
    <source>
        <dbReference type="Pfam" id="PF18962"/>
    </source>
</evidence>
<dbReference type="NCBIfam" id="TIGR04183">
    <property type="entry name" value="Por_Secre_tail"/>
    <property type="match status" value="1"/>
</dbReference>
<reference evidence="3 4" key="1">
    <citation type="submission" date="2018-06" db="EMBL/GenBank/DDBJ databases">
        <title>Mucibacter soli gen. nov., sp. nov., a new member of the family Chitinophagaceae producing mucin.</title>
        <authorList>
            <person name="Kim M.-K."/>
            <person name="Park S."/>
            <person name="Kim T.-S."/>
            <person name="Joung Y."/>
            <person name="Han J.-H."/>
            <person name="Kim S.B."/>
        </authorList>
    </citation>
    <scope>NUCLEOTIDE SEQUENCE [LARGE SCALE GENOMIC DNA]</scope>
    <source>
        <strain evidence="3 4">R1-15</strain>
    </source>
</reference>
<dbReference type="AlphaFoldDB" id="A0A2W2BZA0"/>
<dbReference type="Pfam" id="PF18962">
    <property type="entry name" value="Por_Secre_tail"/>
    <property type="match status" value="1"/>
</dbReference>
<dbReference type="RefSeq" id="WP_110998750.1">
    <property type="nucleotide sequence ID" value="NZ_QKTW01000015.1"/>
</dbReference>
<name>A0A2W2BZA0_9BACT</name>
<dbReference type="EMBL" id="QKTW01000015">
    <property type="protein sequence ID" value="PZF73173.1"/>
    <property type="molecule type" value="Genomic_DNA"/>
</dbReference>
<keyword evidence="1" id="KW-0732">Signal</keyword>
<organism evidence="3 4">
    <name type="scientific">Taibaiella soli</name>
    <dbReference type="NCBI Taxonomy" id="1649169"/>
    <lineage>
        <taxon>Bacteria</taxon>
        <taxon>Pseudomonadati</taxon>
        <taxon>Bacteroidota</taxon>
        <taxon>Chitinophagia</taxon>
        <taxon>Chitinophagales</taxon>
        <taxon>Chitinophagaceae</taxon>
        <taxon>Taibaiella</taxon>
    </lineage>
</organism>
<feature type="signal peptide" evidence="1">
    <location>
        <begin position="1"/>
        <end position="17"/>
    </location>
</feature>
<feature type="chain" id="PRO_5016035138" description="Secretion system C-terminal sorting domain-containing protein" evidence="1">
    <location>
        <begin position="18"/>
        <end position="544"/>
    </location>
</feature>
<evidence type="ECO:0000313" key="3">
    <source>
        <dbReference type="EMBL" id="PZF73173.1"/>
    </source>
</evidence>
<gene>
    <name evidence="3" type="ORF">DN068_09895</name>
</gene>